<feature type="region of interest" description="Disordered" evidence="1">
    <location>
        <begin position="1"/>
        <end position="22"/>
    </location>
</feature>
<keyword evidence="5" id="KW-1185">Reference proteome</keyword>
<evidence type="ECO:0000313" key="4">
    <source>
        <dbReference type="EMBL" id="KAJ4963473.1"/>
    </source>
</evidence>
<gene>
    <name evidence="4" type="ORF">NE237_023412</name>
</gene>
<feature type="domain" description="Heparan-alpha-glucosaminide N-acetyltransferase catalytic" evidence="3">
    <location>
        <begin position="27"/>
        <end position="151"/>
    </location>
</feature>
<dbReference type="PANTHER" id="PTHR31061">
    <property type="entry name" value="LD22376P"/>
    <property type="match status" value="1"/>
</dbReference>
<dbReference type="OrthoDB" id="2149840at2759"/>
<keyword evidence="2" id="KW-0812">Transmembrane</keyword>
<proteinExistence type="predicted"/>
<feature type="transmembrane region" description="Helical" evidence="2">
    <location>
        <begin position="137"/>
        <end position="156"/>
    </location>
</feature>
<keyword evidence="2" id="KW-0472">Membrane</keyword>
<sequence>MADYLPLKGEDGEEEAKPEPRGRTNNRLISLDVFRGLAVFLMIFVDYAGSVFPFIAHSPWNGVHLADFVMPFFLFIAGVSLSLVYKNVPNKVLATGKAVLRAAELFLLGTLLQGGYFHGLNSLTFGVDIERIRWLGILQRISIGYIVAALCEIWLSRRQREVGLFRSYYLHWCVALALSAIYLGLLYGLYVPDWQFKLSESASFVSSSKDIVYTVKCAVRGNLGPACNSAGMIDRYVLGIDHLYRKPGYRNLKECNTSKNGQVSDGSPSWCYAPFDPEGILSSLTAAVTCIIGLHYGHVLVQLEDHKDRLLQWLLASVSLFFIGLFLSFIGIPLNKSLYTISYMLLTSGTAGITFCAFYLLVDVGGYKRLTCLLEWIGKHSLSIFVLVTSNLVVIAVQGFYWMSPENNIINWIVTQVVKR</sequence>
<keyword evidence="2" id="KW-1133">Transmembrane helix</keyword>
<comment type="caution">
    <text evidence="4">The sequence shown here is derived from an EMBL/GenBank/DDBJ whole genome shotgun (WGS) entry which is preliminary data.</text>
</comment>
<organism evidence="4 5">
    <name type="scientific">Protea cynaroides</name>
    <dbReference type="NCBI Taxonomy" id="273540"/>
    <lineage>
        <taxon>Eukaryota</taxon>
        <taxon>Viridiplantae</taxon>
        <taxon>Streptophyta</taxon>
        <taxon>Embryophyta</taxon>
        <taxon>Tracheophyta</taxon>
        <taxon>Spermatophyta</taxon>
        <taxon>Magnoliopsida</taxon>
        <taxon>Proteales</taxon>
        <taxon>Proteaceae</taxon>
        <taxon>Protea</taxon>
    </lineage>
</organism>
<protein>
    <recommendedName>
        <fullName evidence="3">Heparan-alpha-glucosaminide N-acetyltransferase catalytic domain-containing protein</fullName>
    </recommendedName>
</protein>
<evidence type="ECO:0000259" key="3">
    <source>
        <dbReference type="Pfam" id="PF07786"/>
    </source>
</evidence>
<name>A0A9Q0HEX9_9MAGN</name>
<feature type="transmembrane region" description="Helical" evidence="2">
    <location>
        <begin position="68"/>
        <end position="86"/>
    </location>
</feature>
<evidence type="ECO:0000313" key="5">
    <source>
        <dbReference type="Proteomes" id="UP001141806"/>
    </source>
</evidence>
<reference evidence="4" key="1">
    <citation type="journal article" date="2023" name="Plant J.">
        <title>The genome of the king protea, Protea cynaroides.</title>
        <authorList>
            <person name="Chang J."/>
            <person name="Duong T.A."/>
            <person name="Schoeman C."/>
            <person name="Ma X."/>
            <person name="Roodt D."/>
            <person name="Barker N."/>
            <person name="Li Z."/>
            <person name="Van de Peer Y."/>
            <person name="Mizrachi E."/>
        </authorList>
    </citation>
    <scope>NUCLEOTIDE SEQUENCE</scope>
    <source>
        <tissue evidence="4">Young leaves</tissue>
    </source>
</reference>
<dbReference type="InterPro" id="IPR012429">
    <property type="entry name" value="HGSNAT_cat"/>
</dbReference>
<feature type="transmembrane region" description="Helical" evidence="2">
    <location>
        <begin position="168"/>
        <end position="190"/>
    </location>
</feature>
<feature type="transmembrane region" description="Helical" evidence="2">
    <location>
        <begin position="33"/>
        <end position="56"/>
    </location>
</feature>
<feature type="transmembrane region" description="Helical" evidence="2">
    <location>
        <begin position="340"/>
        <end position="362"/>
    </location>
</feature>
<evidence type="ECO:0000256" key="2">
    <source>
        <dbReference type="SAM" id="Phobius"/>
    </source>
</evidence>
<feature type="transmembrane region" description="Helical" evidence="2">
    <location>
        <begin position="382"/>
        <end position="403"/>
    </location>
</feature>
<accession>A0A9Q0HEX9</accession>
<dbReference type="EMBL" id="JAMYWD010000008">
    <property type="protein sequence ID" value="KAJ4963473.1"/>
    <property type="molecule type" value="Genomic_DNA"/>
</dbReference>
<dbReference type="Pfam" id="PF07786">
    <property type="entry name" value="HGSNAT_cat"/>
    <property type="match status" value="1"/>
</dbReference>
<evidence type="ECO:0000256" key="1">
    <source>
        <dbReference type="SAM" id="MobiDB-lite"/>
    </source>
</evidence>
<feature type="transmembrane region" description="Helical" evidence="2">
    <location>
        <begin position="313"/>
        <end position="334"/>
    </location>
</feature>
<dbReference type="AlphaFoldDB" id="A0A9Q0HEX9"/>
<feature type="transmembrane region" description="Helical" evidence="2">
    <location>
        <begin position="98"/>
        <end position="117"/>
    </location>
</feature>
<feature type="transmembrane region" description="Helical" evidence="2">
    <location>
        <begin position="280"/>
        <end position="301"/>
    </location>
</feature>
<dbReference type="PANTHER" id="PTHR31061:SF28">
    <property type="entry name" value="HEPARAN-ALPHA-GLUCOSAMINIDE N-ACETYLTRANSFERASE-LIKE"/>
    <property type="match status" value="1"/>
</dbReference>
<dbReference type="Proteomes" id="UP001141806">
    <property type="component" value="Unassembled WGS sequence"/>
</dbReference>